<proteinExistence type="predicted"/>
<name>A0A5C6ZYW2_9GAMM</name>
<evidence type="ECO:0000313" key="2">
    <source>
        <dbReference type="EMBL" id="TXD96217.1"/>
    </source>
</evidence>
<dbReference type="AlphaFoldDB" id="A0A5C6ZYW2"/>
<evidence type="ECO:0000313" key="3">
    <source>
        <dbReference type="Proteomes" id="UP000321903"/>
    </source>
</evidence>
<protein>
    <submittedName>
        <fullName evidence="2">Uncharacterized protein</fullName>
    </submittedName>
</protein>
<organism evidence="2 3">
    <name type="scientific">Psychrobacter frigidicola</name>
    <dbReference type="NCBI Taxonomy" id="45611"/>
    <lineage>
        <taxon>Bacteria</taxon>
        <taxon>Pseudomonadati</taxon>
        <taxon>Pseudomonadota</taxon>
        <taxon>Gammaproteobacteria</taxon>
        <taxon>Moraxellales</taxon>
        <taxon>Moraxellaceae</taxon>
        <taxon>Psychrobacter</taxon>
    </lineage>
</organism>
<evidence type="ECO:0000256" key="1">
    <source>
        <dbReference type="SAM" id="Coils"/>
    </source>
</evidence>
<keyword evidence="3" id="KW-1185">Reference proteome</keyword>
<comment type="caution">
    <text evidence="2">The sequence shown here is derived from an EMBL/GenBank/DDBJ whole genome shotgun (WGS) entry which is preliminary data.</text>
</comment>
<accession>A0A5C6ZYW2</accession>
<feature type="coiled-coil region" evidence="1">
    <location>
        <begin position="114"/>
        <end position="148"/>
    </location>
</feature>
<dbReference type="Proteomes" id="UP000321903">
    <property type="component" value="Unassembled WGS sequence"/>
</dbReference>
<dbReference type="EMBL" id="VORZ01000004">
    <property type="protein sequence ID" value="TXD96217.1"/>
    <property type="molecule type" value="Genomic_DNA"/>
</dbReference>
<gene>
    <name evidence="2" type="ORF">ES754_11325</name>
</gene>
<dbReference type="RefSeq" id="WP_147224313.1">
    <property type="nucleotide sequence ID" value="NZ_CAJGYY010000001.1"/>
</dbReference>
<reference evidence="2 3" key="1">
    <citation type="submission" date="2019-08" db="EMBL/GenBank/DDBJ databases">
        <title>Genome sequence of Psychrobacter frigidicola ACAM304 (type strain).</title>
        <authorList>
            <person name="Bowman J.P."/>
        </authorList>
    </citation>
    <scope>NUCLEOTIDE SEQUENCE [LARGE SCALE GENOMIC DNA]</scope>
    <source>
        <strain evidence="2 3">ACAM 304</strain>
    </source>
</reference>
<keyword evidence="1" id="KW-0175">Coiled coil</keyword>
<dbReference type="OrthoDB" id="1091280at2"/>
<sequence>MEDKKIAVGFLETHFYFYDKSHSMNAYVKNKCDSALLNIISEASKELGVEKSLTVEVLPPTEGSLVEWIEFFCSPGGAVTTIGAGAALVTCLIDIIARVKTTPPPLPPQDPLDIENKNLDIQKKKLEIELLKRELLDTEKENGKFDDKTQIESVREKIEDSKDIIYDVLINNLKIRKNLSIFYENLITYQKVESVGCTTYDNKLNVMLAEKVVKRENFVDFIINLNEFEEIDEDAKIIIYSPNLVKGRHKWRGLYIKLDKIIDFSMKDSDFKRDVESGTITFKNGSTIRAVLTTKIKMDMTGAESSRTYAVEKVLRYTHDKGYMDTTQGREYKANKKDVEAQISFPFDDKN</sequence>